<keyword evidence="3" id="KW-0804">Transcription</keyword>
<keyword evidence="2 4" id="KW-0238">DNA-binding</keyword>
<sequence>MTPNTQAPVRRKRMSRAERESQMLDVAEEVFAERGYRATSMEEIAERCGVSKPMLYEYFGSKDGLLLGCLARARAELHRVTSEAMAGGGDPLDVLSRGLVAYYSFTSEHSRSFALLMHEPMALPDATIEAVEGVRRQQHDLIAPVLAAWAPHLEPLQVEAYTEIIIGACERISLWCVRRTDVTPEQATRYTLDFCWGGLSGTLHPEGGPSGP</sequence>
<evidence type="ECO:0000256" key="3">
    <source>
        <dbReference type="ARBA" id="ARBA00023163"/>
    </source>
</evidence>
<accession>A0ABP6GKW8</accession>
<protein>
    <submittedName>
        <fullName evidence="6">TetR/AcrR family transcriptional regulator</fullName>
    </submittedName>
</protein>
<dbReference type="InterPro" id="IPR050109">
    <property type="entry name" value="HTH-type_TetR-like_transc_reg"/>
</dbReference>
<dbReference type="InterPro" id="IPR036271">
    <property type="entry name" value="Tet_transcr_reg_TetR-rel_C_sf"/>
</dbReference>
<dbReference type="RefSeq" id="WP_344450548.1">
    <property type="nucleotide sequence ID" value="NZ_BAAATZ010000009.1"/>
</dbReference>
<dbReference type="PROSITE" id="PS01081">
    <property type="entry name" value="HTH_TETR_1"/>
    <property type="match status" value="1"/>
</dbReference>
<dbReference type="InterPro" id="IPR023772">
    <property type="entry name" value="DNA-bd_HTH_TetR-type_CS"/>
</dbReference>
<comment type="caution">
    <text evidence="6">The sequence shown here is derived from an EMBL/GenBank/DDBJ whole genome shotgun (WGS) entry which is preliminary data.</text>
</comment>
<dbReference type="PRINTS" id="PR00455">
    <property type="entry name" value="HTHTETR"/>
</dbReference>
<dbReference type="InterPro" id="IPR054129">
    <property type="entry name" value="DesT_TetR_C"/>
</dbReference>
<dbReference type="Pfam" id="PF00440">
    <property type="entry name" value="TetR_N"/>
    <property type="match status" value="1"/>
</dbReference>
<dbReference type="InterPro" id="IPR009057">
    <property type="entry name" value="Homeodomain-like_sf"/>
</dbReference>
<gene>
    <name evidence="6" type="ORF">GCM10010439_25610</name>
</gene>
<evidence type="ECO:0000259" key="5">
    <source>
        <dbReference type="PROSITE" id="PS50977"/>
    </source>
</evidence>
<dbReference type="SUPFAM" id="SSF46689">
    <property type="entry name" value="Homeodomain-like"/>
    <property type="match status" value="1"/>
</dbReference>
<evidence type="ECO:0000313" key="6">
    <source>
        <dbReference type="EMBL" id="GAA2725513.1"/>
    </source>
</evidence>
<dbReference type="PROSITE" id="PS50977">
    <property type="entry name" value="HTH_TETR_2"/>
    <property type="match status" value="1"/>
</dbReference>
<organism evidence="6 7">
    <name type="scientific">Actinocorallia aurantiaca</name>
    <dbReference type="NCBI Taxonomy" id="46204"/>
    <lineage>
        <taxon>Bacteria</taxon>
        <taxon>Bacillati</taxon>
        <taxon>Actinomycetota</taxon>
        <taxon>Actinomycetes</taxon>
        <taxon>Streptosporangiales</taxon>
        <taxon>Thermomonosporaceae</taxon>
        <taxon>Actinocorallia</taxon>
    </lineage>
</organism>
<feature type="DNA-binding region" description="H-T-H motif" evidence="4">
    <location>
        <begin position="40"/>
        <end position="59"/>
    </location>
</feature>
<dbReference type="EMBL" id="BAAATZ010000009">
    <property type="protein sequence ID" value="GAA2725513.1"/>
    <property type="molecule type" value="Genomic_DNA"/>
</dbReference>
<keyword evidence="1" id="KW-0805">Transcription regulation</keyword>
<feature type="domain" description="HTH tetR-type" evidence="5">
    <location>
        <begin position="17"/>
        <end position="77"/>
    </location>
</feature>
<dbReference type="Pfam" id="PF21943">
    <property type="entry name" value="TetR_C_46"/>
    <property type="match status" value="1"/>
</dbReference>
<evidence type="ECO:0000256" key="2">
    <source>
        <dbReference type="ARBA" id="ARBA00023125"/>
    </source>
</evidence>
<reference evidence="7" key="1">
    <citation type="journal article" date="2019" name="Int. J. Syst. Evol. Microbiol.">
        <title>The Global Catalogue of Microorganisms (GCM) 10K type strain sequencing project: providing services to taxonomists for standard genome sequencing and annotation.</title>
        <authorList>
            <consortium name="The Broad Institute Genomics Platform"/>
            <consortium name="The Broad Institute Genome Sequencing Center for Infectious Disease"/>
            <person name="Wu L."/>
            <person name="Ma J."/>
        </authorList>
    </citation>
    <scope>NUCLEOTIDE SEQUENCE [LARGE SCALE GENOMIC DNA]</scope>
    <source>
        <strain evidence="7">JCM 8201</strain>
    </source>
</reference>
<proteinExistence type="predicted"/>
<evidence type="ECO:0000313" key="7">
    <source>
        <dbReference type="Proteomes" id="UP001501842"/>
    </source>
</evidence>
<dbReference type="PANTHER" id="PTHR30055:SF234">
    <property type="entry name" value="HTH-TYPE TRANSCRIPTIONAL REGULATOR BETI"/>
    <property type="match status" value="1"/>
</dbReference>
<dbReference type="Proteomes" id="UP001501842">
    <property type="component" value="Unassembled WGS sequence"/>
</dbReference>
<evidence type="ECO:0000256" key="1">
    <source>
        <dbReference type="ARBA" id="ARBA00023015"/>
    </source>
</evidence>
<dbReference type="PANTHER" id="PTHR30055">
    <property type="entry name" value="HTH-TYPE TRANSCRIPTIONAL REGULATOR RUTR"/>
    <property type="match status" value="1"/>
</dbReference>
<keyword evidence="7" id="KW-1185">Reference proteome</keyword>
<dbReference type="InterPro" id="IPR001647">
    <property type="entry name" value="HTH_TetR"/>
</dbReference>
<name>A0ABP6GKW8_9ACTN</name>
<dbReference type="Gene3D" id="1.10.357.10">
    <property type="entry name" value="Tetracycline Repressor, domain 2"/>
    <property type="match status" value="1"/>
</dbReference>
<dbReference type="SUPFAM" id="SSF48498">
    <property type="entry name" value="Tetracyclin repressor-like, C-terminal domain"/>
    <property type="match status" value="1"/>
</dbReference>
<evidence type="ECO:0000256" key="4">
    <source>
        <dbReference type="PROSITE-ProRule" id="PRU00335"/>
    </source>
</evidence>